<keyword evidence="2" id="KW-1185">Reference proteome</keyword>
<dbReference type="EMBL" id="JADEXS010000352">
    <property type="protein sequence ID" value="MBE9025028.1"/>
    <property type="molecule type" value="Genomic_DNA"/>
</dbReference>
<gene>
    <name evidence="1" type="ORF">IQ276_22195</name>
</gene>
<accession>A0A8J6ZXP5</accession>
<organism evidence="1 2">
    <name type="scientific">Desmonostoc muscorum LEGE 12446</name>
    <dbReference type="NCBI Taxonomy" id="1828758"/>
    <lineage>
        <taxon>Bacteria</taxon>
        <taxon>Bacillati</taxon>
        <taxon>Cyanobacteriota</taxon>
        <taxon>Cyanophyceae</taxon>
        <taxon>Nostocales</taxon>
        <taxon>Nostocaceae</taxon>
        <taxon>Desmonostoc</taxon>
    </lineage>
</organism>
<dbReference type="RefSeq" id="WP_190880881.1">
    <property type="nucleotide sequence ID" value="NZ_JADEXS020000001.1"/>
</dbReference>
<dbReference type="Proteomes" id="UP000622533">
    <property type="component" value="Unassembled WGS sequence"/>
</dbReference>
<name>A0A8J6ZXP5_DESMC</name>
<reference evidence="1" key="1">
    <citation type="submission" date="2020-10" db="EMBL/GenBank/DDBJ databases">
        <authorList>
            <person name="Castelo-Branco R."/>
            <person name="Eusebio N."/>
            <person name="Adriana R."/>
            <person name="Vieira A."/>
            <person name="Brugerolle De Fraissinette N."/>
            <person name="Rezende De Castro R."/>
            <person name="Schneider M.P."/>
            <person name="Vasconcelos V."/>
            <person name="Leao P.N."/>
        </authorList>
    </citation>
    <scope>NUCLEOTIDE SEQUENCE</scope>
    <source>
        <strain evidence="1">LEGE 12446</strain>
    </source>
</reference>
<dbReference type="AlphaFoldDB" id="A0A8J6ZXP5"/>
<evidence type="ECO:0000313" key="2">
    <source>
        <dbReference type="Proteomes" id="UP000622533"/>
    </source>
</evidence>
<evidence type="ECO:0000313" key="1">
    <source>
        <dbReference type="EMBL" id="MBE9025028.1"/>
    </source>
</evidence>
<comment type="caution">
    <text evidence="1">The sequence shown here is derived from an EMBL/GenBank/DDBJ whole genome shotgun (WGS) entry which is preliminary data.</text>
</comment>
<proteinExistence type="predicted"/>
<sequence length="68" mass="7862">MFGDDKGDRECILSLVVYHLKHHNVSQWMKRLELRTKRSRSMTTPHQGAKDECIAAVALFSTQSFEIL</sequence>
<protein>
    <submittedName>
        <fullName evidence="1">Uncharacterized protein</fullName>
    </submittedName>
</protein>